<name>A0ABV8USJ0_9BACL</name>
<comment type="caution">
    <text evidence="1">The sequence shown here is derived from an EMBL/GenBank/DDBJ whole genome shotgun (WGS) entry which is preliminary data.</text>
</comment>
<evidence type="ECO:0000313" key="1">
    <source>
        <dbReference type="EMBL" id="MFC4354089.1"/>
    </source>
</evidence>
<dbReference type="InterPro" id="IPR012674">
    <property type="entry name" value="Calycin"/>
</dbReference>
<dbReference type="RefSeq" id="WP_378140135.1">
    <property type="nucleotide sequence ID" value="NZ_JBHSEF010000009.1"/>
</dbReference>
<gene>
    <name evidence="1" type="ORF">ACFO0S_03270</name>
</gene>
<keyword evidence="2" id="KW-1185">Reference proteome</keyword>
<protein>
    <submittedName>
        <fullName evidence="1">DUF1934 domain-containing protein</fullName>
    </submittedName>
</protein>
<dbReference type="Pfam" id="PF09148">
    <property type="entry name" value="DUF1934"/>
    <property type="match status" value="1"/>
</dbReference>
<dbReference type="InterPro" id="IPR015231">
    <property type="entry name" value="DUF1934"/>
</dbReference>
<evidence type="ECO:0000313" key="2">
    <source>
        <dbReference type="Proteomes" id="UP001595733"/>
    </source>
</evidence>
<dbReference type="Proteomes" id="UP001595733">
    <property type="component" value="Unassembled WGS sequence"/>
</dbReference>
<reference evidence="2" key="1">
    <citation type="journal article" date="2019" name="Int. J. Syst. Evol. Microbiol.">
        <title>The Global Catalogue of Microorganisms (GCM) 10K type strain sequencing project: providing services to taxonomists for standard genome sequencing and annotation.</title>
        <authorList>
            <consortium name="The Broad Institute Genomics Platform"/>
            <consortium name="The Broad Institute Genome Sequencing Center for Infectious Disease"/>
            <person name="Wu L."/>
            <person name="Ma J."/>
        </authorList>
    </citation>
    <scope>NUCLEOTIDE SEQUENCE [LARGE SCALE GENOMIC DNA]</scope>
    <source>
        <strain evidence="2">CCUG 50353</strain>
    </source>
</reference>
<accession>A0ABV8USJ0</accession>
<dbReference type="SUPFAM" id="SSF50814">
    <property type="entry name" value="Lipocalins"/>
    <property type="match status" value="1"/>
</dbReference>
<dbReference type="EMBL" id="JBHSEF010000009">
    <property type="protein sequence ID" value="MFC4354089.1"/>
    <property type="molecule type" value="Genomic_DNA"/>
</dbReference>
<dbReference type="Gene3D" id="2.40.128.20">
    <property type="match status" value="1"/>
</dbReference>
<organism evidence="1 2">
    <name type="scientific">Chryseomicrobium palamuruense</name>
    <dbReference type="NCBI Taxonomy" id="682973"/>
    <lineage>
        <taxon>Bacteria</taxon>
        <taxon>Bacillati</taxon>
        <taxon>Bacillota</taxon>
        <taxon>Bacilli</taxon>
        <taxon>Bacillales</taxon>
        <taxon>Caryophanaceae</taxon>
        <taxon>Chryseomicrobium</taxon>
    </lineage>
</organism>
<sequence length="139" mass="16319">MTEQAGIPIQLKIVSTFKHPGTKMTQDRTRASGTMYHREQKRFLRFEEVTEEVTQTLVKFEGSGGFIRRRGVADMRIEFELGRKTKGHYTMHGHTMPLEVFTNRIVHTEGHDLIEYSLYQDNQKMGDYTIDYHYTEVTE</sequence>
<proteinExistence type="predicted"/>